<gene>
    <name evidence="1" type="ORF">DBV15_00126</name>
</gene>
<proteinExistence type="predicted"/>
<dbReference type="AlphaFoldDB" id="A0A4S2KDA8"/>
<protein>
    <submittedName>
        <fullName evidence="1">Uncharacterized protein</fullName>
    </submittedName>
</protein>
<sequence>MSLGTDERERRARLFSRGNREKNFPEISDVEEGVGKHRRDIPGKMIIRSWKNFAETKQQFLAMSPLRAHLSWNRFRWDTIFTMSNCWLSLVSRGVAERLTGSGSPRTIFLANTKPIATPSMTEGTTRRGGFEDRGAILGWNGFRNRGDSCCGGPSAWPHRDIFPFIGHKSNNAMLYDTRADAEVRQNDTNASISQHLPS</sequence>
<evidence type="ECO:0000313" key="1">
    <source>
        <dbReference type="EMBL" id="TGZ47321.1"/>
    </source>
</evidence>
<dbReference type="EMBL" id="QBLH01002732">
    <property type="protein sequence ID" value="TGZ47321.1"/>
    <property type="molecule type" value="Genomic_DNA"/>
</dbReference>
<comment type="caution">
    <text evidence="1">The sequence shown here is derived from an EMBL/GenBank/DDBJ whole genome shotgun (WGS) entry which is preliminary data.</text>
</comment>
<dbReference type="Proteomes" id="UP000310200">
    <property type="component" value="Unassembled WGS sequence"/>
</dbReference>
<reference evidence="1 2" key="1">
    <citation type="journal article" date="2019" name="Philos. Trans. R. Soc. Lond., B, Biol. Sci.">
        <title>Ant behaviour and brain gene expression of defending hosts depend on the ecological success of the intruding social parasite.</title>
        <authorList>
            <person name="Kaur R."/>
            <person name="Stoldt M."/>
            <person name="Jongepier E."/>
            <person name="Feldmeyer B."/>
            <person name="Menzel F."/>
            <person name="Bornberg-Bauer E."/>
            <person name="Foitzik S."/>
        </authorList>
    </citation>
    <scope>NUCLEOTIDE SEQUENCE [LARGE SCALE GENOMIC DNA]</scope>
    <source>
        <tissue evidence="1">Whole body</tissue>
    </source>
</reference>
<keyword evidence="2" id="KW-1185">Reference proteome</keyword>
<accession>A0A4S2KDA8</accession>
<name>A0A4S2KDA8_9HYME</name>
<evidence type="ECO:0000313" key="2">
    <source>
        <dbReference type="Proteomes" id="UP000310200"/>
    </source>
</evidence>
<organism evidence="1 2">
    <name type="scientific">Temnothorax longispinosus</name>
    <dbReference type="NCBI Taxonomy" id="300112"/>
    <lineage>
        <taxon>Eukaryota</taxon>
        <taxon>Metazoa</taxon>
        <taxon>Ecdysozoa</taxon>
        <taxon>Arthropoda</taxon>
        <taxon>Hexapoda</taxon>
        <taxon>Insecta</taxon>
        <taxon>Pterygota</taxon>
        <taxon>Neoptera</taxon>
        <taxon>Endopterygota</taxon>
        <taxon>Hymenoptera</taxon>
        <taxon>Apocrita</taxon>
        <taxon>Aculeata</taxon>
        <taxon>Formicoidea</taxon>
        <taxon>Formicidae</taxon>
        <taxon>Myrmicinae</taxon>
        <taxon>Temnothorax</taxon>
    </lineage>
</organism>